<dbReference type="Proteomes" id="UP000268033">
    <property type="component" value="Unassembled WGS sequence"/>
</dbReference>
<feature type="domain" description="RsdA/BaiN/AoA(So)-like Rossmann fold-like" evidence="4">
    <location>
        <begin position="5"/>
        <end position="393"/>
    </location>
</feature>
<reference evidence="6 7" key="1">
    <citation type="submission" date="2018-11" db="EMBL/GenBank/DDBJ databases">
        <title>Genomic Encyclopedia of Type Strains, Phase IV (KMG-IV): sequencing the most valuable type-strain genomes for metagenomic binning, comparative biology and taxonomic classification.</title>
        <authorList>
            <person name="Goeker M."/>
        </authorList>
    </citation>
    <scope>NUCLEOTIDE SEQUENCE [LARGE SCALE GENOMIC DNA]</scope>
    <source>
        <strain evidence="6 7">DSM 21945</strain>
    </source>
</reference>
<feature type="domain" description="RsdA/BaiN/AoA(So)-like insert" evidence="5">
    <location>
        <begin position="188"/>
        <end position="340"/>
    </location>
</feature>
<proteinExistence type="predicted"/>
<dbReference type="STRING" id="584787.GCA_001247655_03509"/>
<dbReference type="PRINTS" id="PR00411">
    <property type="entry name" value="PNDRDTASEI"/>
</dbReference>
<dbReference type="InterPro" id="IPR055178">
    <property type="entry name" value="RsdA/BaiN/AoA(So)-like_dom"/>
</dbReference>
<dbReference type="RefSeq" id="WP_123422437.1">
    <property type="nucleotide sequence ID" value="NZ_RJUL01000011.1"/>
</dbReference>
<dbReference type="Gene3D" id="2.40.30.10">
    <property type="entry name" value="Translation factors"/>
    <property type="match status" value="1"/>
</dbReference>
<comment type="caution">
    <text evidence="6">The sequence shown here is derived from an EMBL/GenBank/DDBJ whole genome shotgun (WGS) entry which is preliminary data.</text>
</comment>
<dbReference type="SUPFAM" id="SSF51905">
    <property type="entry name" value="FAD/NAD(P)-binding domain"/>
    <property type="match status" value="1"/>
</dbReference>
<name>A0A3N1NSV4_9GAMM</name>
<accession>A0A3N1NSV4</accession>
<keyword evidence="7" id="KW-1185">Reference proteome</keyword>
<keyword evidence="2" id="KW-0285">Flavoprotein</keyword>
<dbReference type="Pfam" id="PF03486">
    <property type="entry name" value="HI0933_like"/>
    <property type="match status" value="1"/>
</dbReference>
<dbReference type="EMBL" id="RJUL01000011">
    <property type="protein sequence ID" value="ROQ21922.1"/>
    <property type="molecule type" value="Genomic_DNA"/>
</dbReference>
<dbReference type="NCBIfam" id="TIGR00275">
    <property type="entry name" value="aminoacetone oxidase family FAD-binding enzyme"/>
    <property type="match status" value="1"/>
</dbReference>
<gene>
    <name evidence="6" type="ORF">EDC28_11124</name>
</gene>
<dbReference type="InterPro" id="IPR004792">
    <property type="entry name" value="BaiN-like"/>
</dbReference>
<sequence length="395" mass="42223">MAQFDVVIIGAGAAGLMCAAQAGYRGRKVLVVDHAKQAGKKILISGGGRCNFTNLFASPANYLCRNPHFVKSALARFTQHDFIELVDRHGIAYHEKTLGQLFCDDSAKDIVQLLLTECDWAGAKVQLKSQVSQIEKTAAGFSLKVNGEAVTCQSLVVACGGLSMPKLCATPLGYQIAEQFGLAILPTRAGLVPFTLDKPDLDKFAELAGVSLPVSAHSEDGTVFKEALLFTHRGLSGPAILQISSFWQPGQDVTLNLLPGLDISDALGKMAAKHPNQALKTALARLLPKRLVEILGEHGAIDGEMPLKALDAGRMKKLATALGEFRVHPNGTEGYRTAEVTLGGLDTDELSSKTMESKQVPGLYFIGEVMDVTGWLGGYNFQWAWSSGWAAGQAV</sequence>
<evidence type="ECO:0000256" key="2">
    <source>
        <dbReference type="ARBA" id="ARBA00022630"/>
    </source>
</evidence>
<keyword evidence="3" id="KW-0274">FAD</keyword>
<dbReference type="PANTHER" id="PTHR42887">
    <property type="entry name" value="OS12G0638800 PROTEIN"/>
    <property type="match status" value="1"/>
</dbReference>
<evidence type="ECO:0000313" key="7">
    <source>
        <dbReference type="Proteomes" id="UP000268033"/>
    </source>
</evidence>
<evidence type="ECO:0008006" key="8">
    <source>
        <dbReference type="Google" id="ProtNLM"/>
    </source>
</evidence>
<evidence type="ECO:0000259" key="5">
    <source>
        <dbReference type="Pfam" id="PF22780"/>
    </source>
</evidence>
<dbReference type="Pfam" id="PF22780">
    <property type="entry name" value="HI0933_like_1st"/>
    <property type="match status" value="1"/>
</dbReference>
<dbReference type="PANTHER" id="PTHR42887:SF2">
    <property type="entry name" value="OS12G0638800 PROTEIN"/>
    <property type="match status" value="1"/>
</dbReference>
<dbReference type="InterPro" id="IPR023166">
    <property type="entry name" value="BaiN-like_dom_sf"/>
</dbReference>
<evidence type="ECO:0000259" key="4">
    <source>
        <dbReference type="Pfam" id="PF03486"/>
    </source>
</evidence>
<dbReference type="InterPro" id="IPR057661">
    <property type="entry name" value="RsdA/BaiN/AoA(So)_Rossmann"/>
</dbReference>
<organism evidence="6 7">
    <name type="scientific">Gallaecimonas pentaromativorans</name>
    <dbReference type="NCBI Taxonomy" id="584787"/>
    <lineage>
        <taxon>Bacteria</taxon>
        <taxon>Pseudomonadati</taxon>
        <taxon>Pseudomonadota</taxon>
        <taxon>Gammaproteobacteria</taxon>
        <taxon>Enterobacterales</taxon>
        <taxon>Gallaecimonadaceae</taxon>
        <taxon>Gallaecimonas</taxon>
    </lineage>
</organism>
<evidence type="ECO:0000256" key="1">
    <source>
        <dbReference type="ARBA" id="ARBA00001974"/>
    </source>
</evidence>
<dbReference type="SUPFAM" id="SSF160996">
    <property type="entry name" value="HI0933 insert domain-like"/>
    <property type="match status" value="1"/>
</dbReference>
<dbReference type="InterPro" id="IPR036188">
    <property type="entry name" value="FAD/NAD-bd_sf"/>
</dbReference>
<dbReference type="Gene3D" id="1.10.8.260">
    <property type="entry name" value="HI0933 insert domain-like"/>
    <property type="match status" value="1"/>
</dbReference>
<comment type="cofactor">
    <cofactor evidence="1">
        <name>FAD</name>
        <dbReference type="ChEBI" id="CHEBI:57692"/>
    </cofactor>
</comment>
<evidence type="ECO:0000256" key="3">
    <source>
        <dbReference type="ARBA" id="ARBA00022827"/>
    </source>
</evidence>
<evidence type="ECO:0000313" key="6">
    <source>
        <dbReference type="EMBL" id="ROQ21922.1"/>
    </source>
</evidence>
<dbReference type="Gene3D" id="3.50.50.60">
    <property type="entry name" value="FAD/NAD(P)-binding domain"/>
    <property type="match status" value="1"/>
</dbReference>
<protein>
    <recommendedName>
        <fullName evidence="8">NAD(P)/FAD-dependent oxidoreductase</fullName>
    </recommendedName>
</protein>
<dbReference type="AlphaFoldDB" id="A0A3N1NSV4"/>